<evidence type="ECO:0000313" key="2">
    <source>
        <dbReference type="Proteomes" id="UP000002700"/>
    </source>
</evidence>
<proteinExistence type="predicted"/>
<dbReference type="EnsemblBacteria" id="ABA50729">
    <property type="protein sequence ID" value="ABA50729"/>
    <property type="gene ID" value="BURPS1710b_2199"/>
</dbReference>
<evidence type="ECO:0000313" key="1">
    <source>
        <dbReference type="EMBL" id="ABA50729.1"/>
    </source>
</evidence>
<dbReference type="Proteomes" id="UP000002700">
    <property type="component" value="Chromosome I"/>
</dbReference>
<reference evidence="1 2" key="1">
    <citation type="submission" date="2005-09" db="EMBL/GenBank/DDBJ databases">
        <authorList>
            <person name="Woods D.E."/>
            <person name="Nierman W.C."/>
        </authorList>
    </citation>
    <scope>NUCLEOTIDE SEQUENCE [LARGE SCALE GENOMIC DNA]</scope>
    <source>
        <strain evidence="1 2">1710b</strain>
    </source>
</reference>
<dbReference type="AlphaFoldDB" id="Q3JS58"/>
<sequence length="31" mass="3377">MLAVWFIDEPGSLKSYSPTAELGVKPTKTLP</sequence>
<dbReference type="EMBL" id="CP000124">
    <property type="protein sequence ID" value="ABA50729.1"/>
    <property type="molecule type" value="Genomic_DNA"/>
</dbReference>
<name>Q3JS58_BURP1</name>
<dbReference type="HOGENOM" id="CLU_3395520_0_0_4"/>
<accession>Q3JS58</accession>
<protein>
    <submittedName>
        <fullName evidence="1">Uncharacterized protein</fullName>
    </submittedName>
</protein>
<dbReference type="KEGG" id="bpm:BURPS1710b_2199"/>
<gene>
    <name evidence="1" type="ordered locus">BURPS1710b_2199</name>
</gene>
<organism evidence="1 2">
    <name type="scientific">Burkholderia pseudomallei (strain 1710b)</name>
    <dbReference type="NCBI Taxonomy" id="320372"/>
    <lineage>
        <taxon>Bacteria</taxon>
        <taxon>Pseudomonadati</taxon>
        <taxon>Pseudomonadota</taxon>
        <taxon>Betaproteobacteria</taxon>
        <taxon>Burkholderiales</taxon>
        <taxon>Burkholderiaceae</taxon>
        <taxon>Burkholderia</taxon>
        <taxon>pseudomallei group</taxon>
    </lineage>
</organism>